<gene>
    <name evidence="7" type="ORF">ACFFNX_51925</name>
</gene>
<evidence type="ECO:0000256" key="4">
    <source>
        <dbReference type="ARBA" id="ARBA00023136"/>
    </source>
</evidence>
<evidence type="ECO:0000256" key="6">
    <source>
        <dbReference type="SAM" id="Phobius"/>
    </source>
</evidence>
<dbReference type="EMBL" id="JBHLZP010001257">
    <property type="protein sequence ID" value="MFB9840675.1"/>
    <property type="molecule type" value="Genomic_DNA"/>
</dbReference>
<dbReference type="SUPFAM" id="SSF48652">
    <property type="entry name" value="Tetraspanin"/>
    <property type="match status" value="1"/>
</dbReference>
<dbReference type="InterPro" id="IPR008952">
    <property type="entry name" value="Tetraspanin_EC2_sf"/>
</dbReference>
<dbReference type="InterPro" id="IPR018499">
    <property type="entry name" value="Tetraspanin/Peripherin"/>
</dbReference>
<dbReference type="RefSeq" id="WP_378213892.1">
    <property type="nucleotide sequence ID" value="NZ_JBHLZP010001257.1"/>
</dbReference>
<comment type="subcellular location">
    <subcellularLocation>
        <location evidence="1">Membrane</location>
        <topology evidence="1">Multi-pass membrane protein</topology>
    </subcellularLocation>
</comment>
<evidence type="ECO:0000313" key="8">
    <source>
        <dbReference type="Proteomes" id="UP001589627"/>
    </source>
</evidence>
<feature type="region of interest" description="Disordered" evidence="5">
    <location>
        <begin position="1"/>
        <end position="22"/>
    </location>
</feature>
<keyword evidence="4 6" id="KW-0472">Membrane</keyword>
<feature type="transmembrane region" description="Helical" evidence="6">
    <location>
        <begin position="109"/>
        <end position="131"/>
    </location>
</feature>
<feature type="non-terminal residue" evidence="7">
    <location>
        <position position="1"/>
    </location>
</feature>
<evidence type="ECO:0000256" key="2">
    <source>
        <dbReference type="ARBA" id="ARBA00022692"/>
    </source>
</evidence>
<dbReference type="Gene3D" id="1.10.1450.10">
    <property type="entry name" value="Tetraspanin"/>
    <property type="match status" value="1"/>
</dbReference>
<feature type="non-terminal residue" evidence="7">
    <location>
        <position position="210"/>
    </location>
</feature>
<evidence type="ECO:0000256" key="3">
    <source>
        <dbReference type="ARBA" id="ARBA00022989"/>
    </source>
</evidence>
<evidence type="ECO:0000256" key="5">
    <source>
        <dbReference type="SAM" id="MobiDB-lite"/>
    </source>
</evidence>
<reference evidence="7 8" key="1">
    <citation type="submission" date="2024-09" db="EMBL/GenBank/DDBJ databases">
        <authorList>
            <person name="Sun Q."/>
            <person name="Mori K."/>
        </authorList>
    </citation>
    <scope>NUCLEOTIDE SEQUENCE [LARGE SCALE GENOMIC DNA]</scope>
    <source>
        <strain evidence="7 8">TBRC 0563</strain>
    </source>
</reference>
<dbReference type="Pfam" id="PF00335">
    <property type="entry name" value="Tetraspanin"/>
    <property type="match status" value="1"/>
</dbReference>
<name>A0ABV5Z049_9ACTN</name>
<dbReference type="Proteomes" id="UP001589627">
    <property type="component" value="Unassembled WGS sequence"/>
</dbReference>
<evidence type="ECO:0000256" key="1">
    <source>
        <dbReference type="ARBA" id="ARBA00004141"/>
    </source>
</evidence>
<keyword evidence="8" id="KW-1185">Reference proteome</keyword>
<comment type="caution">
    <text evidence="7">The sequence shown here is derived from an EMBL/GenBank/DDBJ whole genome shotgun (WGS) entry which is preliminary data.</text>
</comment>
<protein>
    <recommendedName>
        <fullName evidence="9">Tetraspanin</fullName>
    </recommendedName>
</protein>
<evidence type="ECO:0008006" key="9">
    <source>
        <dbReference type="Google" id="ProtNLM"/>
    </source>
</evidence>
<accession>A0ABV5Z049</accession>
<keyword evidence="2 6" id="KW-0812">Transmembrane</keyword>
<feature type="transmembrane region" description="Helical" evidence="6">
    <location>
        <begin position="39"/>
        <end position="65"/>
    </location>
</feature>
<feature type="transmembrane region" description="Helical" evidence="6">
    <location>
        <begin position="77"/>
        <end position="102"/>
    </location>
</feature>
<sequence>QRLFSAKEPKGQEDARAQASQDEAKAGEESNCCEKCLKIIYVVLCVVVVSKSILEIVVTVSNAIFNKLTGTEDSGRLVGMIILTLMAAVTISILVNAVVAVFRNLSRPLFAATIVLLIVASVQALLAGVAVRVTSQDELHFIKSLENSFQLAKEKNPKHEAIWSAMQKQFNCCGIHSPEDYRPSKFPDFLAPDVPISCCPSYDPKRSDMV</sequence>
<evidence type="ECO:0000313" key="7">
    <source>
        <dbReference type="EMBL" id="MFB9840675.1"/>
    </source>
</evidence>
<keyword evidence="3 6" id="KW-1133">Transmembrane helix</keyword>
<organism evidence="7 8">
    <name type="scientific">Actinoallomurus acaciae</name>
    <dbReference type="NCBI Taxonomy" id="502577"/>
    <lineage>
        <taxon>Bacteria</taxon>
        <taxon>Bacillati</taxon>
        <taxon>Actinomycetota</taxon>
        <taxon>Actinomycetes</taxon>
        <taxon>Streptosporangiales</taxon>
        <taxon>Thermomonosporaceae</taxon>
        <taxon>Actinoallomurus</taxon>
    </lineage>
</organism>
<proteinExistence type="predicted"/>